<evidence type="ECO:0000256" key="2">
    <source>
        <dbReference type="SAM" id="MobiDB-lite"/>
    </source>
</evidence>
<sequence>MPAENALSNPRPLRKGKGCANAPLEPKKKPSCKRGAVMWTSGKYVRLYCKILVIRPTGNNQWELVSTEHSAEGTTKRSLELCKMRWYPVLKLKKPTSRAKMHPLHCLALAIDAEICKSTGTYVMNNEANNNPYGDLAIEFQRAKDNMHRYKMDPNRPPKFNVLMPDKDAQGDESDPPPEELSEDKSDGGDKDDTRPSAGEVAGDNRNKMEPVQVPSEAPSDVANPGPQVFADKDPQAFCRSPFWDLEAASGLSTPAPATSPARPPPNIQQQASTSVLKSGNTISPFPMSKLLPAKSLFSPKAVKPKPHAPADPPQRKRPNPKPKGQPTPEPGDASAGPSTKDANKSNKSNKPNKRKAVNEEAWGNPQLKPNEGEVEVINLILDDEDPFITNYMARKSEDNMATIAFMDHKRKIQRLKSQLETANARIRKLEIQFIKLEQDAKVQQLVAAEVAKIKLEHQRQHTHHHANLFDSAHPFDNPPPDNNMMFDMQRMH</sequence>
<feature type="region of interest" description="Disordered" evidence="2">
    <location>
        <begin position="250"/>
        <end position="370"/>
    </location>
</feature>
<organism evidence="3 4">
    <name type="scientific">Rhizoctonia solani</name>
    <dbReference type="NCBI Taxonomy" id="456999"/>
    <lineage>
        <taxon>Eukaryota</taxon>
        <taxon>Fungi</taxon>
        <taxon>Dikarya</taxon>
        <taxon>Basidiomycota</taxon>
        <taxon>Agaricomycotina</taxon>
        <taxon>Agaricomycetes</taxon>
        <taxon>Cantharellales</taxon>
        <taxon>Ceratobasidiaceae</taxon>
        <taxon>Rhizoctonia</taxon>
    </lineage>
</organism>
<evidence type="ECO:0000313" key="4">
    <source>
        <dbReference type="Proteomes" id="UP000650582"/>
    </source>
</evidence>
<feature type="region of interest" description="Disordered" evidence="2">
    <location>
        <begin position="470"/>
        <end position="493"/>
    </location>
</feature>
<dbReference type="Proteomes" id="UP000650582">
    <property type="component" value="Unassembled WGS sequence"/>
</dbReference>
<feature type="region of interest" description="Disordered" evidence="2">
    <location>
        <begin position="149"/>
        <end position="236"/>
    </location>
</feature>
<name>A0A8H7H9W5_9AGAM</name>
<evidence type="ECO:0000313" key="3">
    <source>
        <dbReference type="EMBL" id="KAF8678371.1"/>
    </source>
</evidence>
<comment type="caution">
    <text evidence="3">The sequence shown here is derived from an EMBL/GenBank/DDBJ whole genome shotgun (WGS) entry which is preliminary data.</text>
</comment>
<gene>
    <name evidence="3" type="ORF">RHS04_05295</name>
</gene>
<feature type="compositionally biased region" description="Basic and acidic residues" evidence="2">
    <location>
        <begin position="183"/>
        <end position="195"/>
    </location>
</feature>
<evidence type="ECO:0000256" key="1">
    <source>
        <dbReference type="SAM" id="Coils"/>
    </source>
</evidence>
<feature type="compositionally biased region" description="Acidic residues" evidence="2">
    <location>
        <begin position="171"/>
        <end position="182"/>
    </location>
</feature>
<dbReference type="AlphaFoldDB" id="A0A8H7H9W5"/>
<dbReference type="EMBL" id="JACYCC010000039">
    <property type="protein sequence ID" value="KAF8678371.1"/>
    <property type="molecule type" value="Genomic_DNA"/>
</dbReference>
<proteinExistence type="predicted"/>
<feature type="compositionally biased region" description="Low complexity" evidence="2">
    <location>
        <begin position="483"/>
        <end position="493"/>
    </location>
</feature>
<feature type="region of interest" description="Disordered" evidence="2">
    <location>
        <begin position="1"/>
        <end position="29"/>
    </location>
</feature>
<feature type="coiled-coil region" evidence="1">
    <location>
        <begin position="406"/>
        <end position="440"/>
    </location>
</feature>
<protein>
    <submittedName>
        <fullName evidence="3">Uncharacterized protein</fullName>
    </submittedName>
</protein>
<accession>A0A8H7H9W5</accession>
<feature type="compositionally biased region" description="Low complexity" evidence="2">
    <location>
        <begin position="250"/>
        <end position="261"/>
    </location>
</feature>
<feature type="compositionally biased region" description="Polar residues" evidence="2">
    <location>
        <begin position="268"/>
        <end position="284"/>
    </location>
</feature>
<reference evidence="3" key="1">
    <citation type="submission" date="2020-09" db="EMBL/GenBank/DDBJ databases">
        <title>Comparative genome analyses of four rice-infecting Rhizoctonia solani isolates reveal extensive enrichment of homogalacturonan modification genes.</title>
        <authorList>
            <person name="Lee D.-Y."/>
            <person name="Jeon J."/>
            <person name="Kim K.-T."/>
            <person name="Cheong K."/>
            <person name="Song H."/>
            <person name="Choi G."/>
            <person name="Ko J."/>
            <person name="Opiyo S.O."/>
            <person name="Zuo S."/>
            <person name="Madhav S."/>
            <person name="Lee Y.-H."/>
            <person name="Wang G.-L."/>
        </authorList>
    </citation>
    <scope>NUCLEOTIDE SEQUENCE</scope>
    <source>
        <strain evidence="3">AG1-IA YN-7</strain>
    </source>
</reference>
<keyword evidence="1" id="KW-0175">Coiled coil</keyword>